<comment type="caution">
    <text evidence="2">The sequence shown here is derived from an EMBL/GenBank/DDBJ whole genome shotgun (WGS) entry which is preliminary data.</text>
</comment>
<dbReference type="EMBL" id="JBIHSE010000004">
    <property type="protein sequence ID" value="MFH0274894.1"/>
    <property type="molecule type" value="Genomic_DNA"/>
</dbReference>
<keyword evidence="3" id="KW-1185">Reference proteome</keyword>
<proteinExistence type="predicted"/>
<feature type="transmembrane region" description="Helical" evidence="1">
    <location>
        <begin position="12"/>
        <end position="29"/>
    </location>
</feature>
<evidence type="ECO:0008006" key="4">
    <source>
        <dbReference type="Google" id="ProtNLM"/>
    </source>
</evidence>
<accession>A0ABW7JET9</accession>
<sequence>MLQNIADKLNESSTLLIVVALGFLASILRTEEHTFRSVITGVVFAGFVAYAANLGLIGLTAIDENQRIVIVGCLTYLNRYVLEVINKFGESFANNPKQAIANIKELWKR</sequence>
<reference evidence="2 3" key="1">
    <citation type="submission" date="2024-10" db="EMBL/GenBank/DDBJ databases">
        <authorList>
            <person name="Yibar A."/>
            <person name="Saticioglu I.B."/>
            <person name="Duman M."/>
            <person name="Ajmi N."/>
            <person name="Gurler F."/>
            <person name="Ay H."/>
            <person name="Onuk E."/>
            <person name="Guler S."/>
            <person name="Romalde J.L."/>
        </authorList>
    </citation>
    <scope>NUCLEOTIDE SEQUENCE [LARGE SCALE GENOMIC DNA]</scope>
    <source>
        <strain evidence="2 3">1-TCBS-A</strain>
    </source>
</reference>
<gene>
    <name evidence="2" type="ORF">ACGRHZ_26835</name>
</gene>
<evidence type="ECO:0000256" key="1">
    <source>
        <dbReference type="SAM" id="Phobius"/>
    </source>
</evidence>
<keyword evidence="1" id="KW-0812">Transmembrane</keyword>
<dbReference type="RefSeq" id="WP_394633197.1">
    <property type="nucleotide sequence ID" value="NZ_JBIHSE010000004.1"/>
</dbReference>
<dbReference type="Proteomes" id="UP001607221">
    <property type="component" value="Unassembled WGS sequence"/>
</dbReference>
<name>A0ABW7JET9_9VIBR</name>
<keyword evidence="1" id="KW-1133">Transmembrane helix</keyword>
<evidence type="ECO:0000313" key="2">
    <source>
        <dbReference type="EMBL" id="MFH0274894.1"/>
    </source>
</evidence>
<evidence type="ECO:0000313" key="3">
    <source>
        <dbReference type="Proteomes" id="UP001607221"/>
    </source>
</evidence>
<protein>
    <recommendedName>
        <fullName evidence="4">Holin</fullName>
    </recommendedName>
</protein>
<organism evidence="2 3">
    <name type="scientific">Vibrio jasicida</name>
    <dbReference type="NCBI Taxonomy" id="766224"/>
    <lineage>
        <taxon>Bacteria</taxon>
        <taxon>Pseudomonadati</taxon>
        <taxon>Pseudomonadota</taxon>
        <taxon>Gammaproteobacteria</taxon>
        <taxon>Vibrionales</taxon>
        <taxon>Vibrionaceae</taxon>
        <taxon>Vibrio</taxon>
    </lineage>
</organism>
<keyword evidence="1" id="KW-0472">Membrane</keyword>
<feature type="transmembrane region" description="Helical" evidence="1">
    <location>
        <begin position="35"/>
        <end position="59"/>
    </location>
</feature>